<feature type="compositionally biased region" description="Basic and acidic residues" evidence="1">
    <location>
        <begin position="1"/>
        <end position="11"/>
    </location>
</feature>
<name>A0A6S7EYF4_9BURK</name>
<gene>
    <name evidence="2" type="ORF">LMG26858_05526</name>
</gene>
<dbReference type="AlphaFoldDB" id="A0A6S7EYF4"/>
<proteinExistence type="predicted"/>
<evidence type="ECO:0000313" key="2">
    <source>
        <dbReference type="EMBL" id="CAB3923427.1"/>
    </source>
</evidence>
<accession>A0A6S7EYF4</accession>
<sequence length="231" mass="25089">MRIAAERHQADAGRAVRHQPPGQGHQRRRRARHGPYHPGPVARRGQRRQHRQEDQRAGGGAGGQQAHHHAAMLAEPAVDDGGAQHHGHRARAQAREHAPGQQQMPGLGHEGAGRAGRGHQCEGADQHAAQAEAFHRGGRERSDHAVQEDADGGRQRDGAATPAEGFFQRHQQHAGRGAQAGRDQQGQEDHRDDDESVLLAGALERDGRAGYTHVTDRYVLGFANSTYRSVT</sequence>
<dbReference type="EMBL" id="CADILG010000065">
    <property type="protein sequence ID" value="CAB3923427.1"/>
    <property type="molecule type" value="Genomic_DNA"/>
</dbReference>
<keyword evidence="3" id="KW-1185">Reference proteome</keyword>
<evidence type="ECO:0000313" key="3">
    <source>
        <dbReference type="Proteomes" id="UP000494117"/>
    </source>
</evidence>
<feature type="region of interest" description="Disordered" evidence="1">
    <location>
        <begin position="1"/>
        <end position="196"/>
    </location>
</feature>
<feature type="compositionally biased region" description="Basic residues" evidence="1">
    <location>
        <begin position="25"/>
        <end position="35"/>
    </location>
</feature>
<reference evidence="2 3" key="1">
    <citation type="submission" date="2020-04" db="EMBL/GenBank/DDBJ databases">
        <authorList>
            <person name="De Canck E."/>
        </authorList>
    </citation>
    <scope>NUCLEOTIDE SEQUENCE [LARGE SCALE GENOMIC DNA]</scope>
    <source>
        <strain evidence="2 3">LMG 26858</strain>
    </source>
</reference>
<feature type="compositionally biased region" description="Low complexity" evidence="1">
    <location>
        <begin position="174"/>
        <end position="184"/>
    </location>
</feature>
<protein>
    <submittedName>
        <fullName evidence="2">Uncharacterized protein</fullName>
    </submittedName>
</protein>
<dbReference type="Proteomes" id="UP000494117">
    <property type="component" value="Unassembled WGS sequence"/>
</dbReference>
<evidence type="ECO:0000256" key="1">
    <source>
        <dbReference type="SAM" id="MobiDB-lite"/>
    </source>
</evidence>
<feature type="compositionally biased region" description="Basic and acidic residues" evidence="1">
    <location>
        <begin position="133"/>
        <end position="157"/>
    </location>
</feature>
<organism evidence="2 3">
    <name type="scientific">Achromobacter anxifer</name>
    <dbReference type="NCBI Taxonomy" id="1287737"/>
    <lineage>
        <taxon>Bacteria</taxon>
        <taxon>Pseudomonadati</taxon>
        <taxon>Pseudomonadota</taxon>
        <taxon>Betaproteobacteria</taxon>
        <taxon>Burkholderiales</taxon>
        <taxon>Alcaligenaceae</taxon>
        <taxon>Achromobacter</taxon>
    </lineage>
</organism>